<protein>
    <submittedName>
        <fullName evidence="2">Uncharacterized protein</fullName>
    </submittedName>
</protein>
<accession>A0A0A2C479</accession>
<sequence>MTFDSHSLERLKELGRKLPKEISKPQSNELKNLKETKNQKLHPVETETNPEQLFRELMEISPDGNVPPHLLERLKKLESNNVKISSNSDSQIKENSKDISAEDALNLYTQFQQFLLEDDID</sequence>
<evidence type="ECO:0000313" key="3">
    <source>
        <dbReference type="Proteomes" id="UP000030392"/>
    </source>
</evidence>
<proteinExistence type="predicted"/>
<comment type="caution">
    <text evidence="2">The sequence shown here is derived from an EMBL/GenBank/DDBJ whole genome shotgun (WGS) entry which is preliminary data.</text>
</comment>
<dbReference type="EMBL" id="JNAX01000015">
    <property type="protein sequence ID" value="KGG19700.1"/>
    <property type="molecule type" value="Genomic_DNA"/>
</dbReference>
<feature type="compositionally biased region" description="Basic and acidic residues" evidence="1">
    <location>
        <begin position="14"/>
        <end position="23"/>
    </location>
</feature>
<evidence type="ECO:0000313" key="2">
    <source>
        <dbReference type="EMBL" id="KGG19700.1"/>
    </source>
</evidence>
<evidence type="ECO:0000256" key="1">
    <source>
        <dbReference type="SAM" id="MobiDB-lite"/>
    </source>
</evidence>
<reference evidence="3" key="1">
    <citation type="journal article" date="2014" name="Sci. Data">
        <title>Genomes of diverse isolates of the marine cyanobacterium Prochlorococcus.</title>
        <authorList>
            <person name="Biller S."/>
            <person name="Berube P."/>
            <person name="Thompson J."/>
            <person name="Kelly L."/>
            <person name="Roggensack S."/>
            <person name="Awad L."/>
            <person name="Roache-Johnson K."/>
            <person name="Ding H."/>
            <person name="Giovannoni S.J."/>
            <person name="Moore L.R."/>
            <person name="Chisholm S.W."/>
        </authorList>
    </citation>
    <scope>NUCLEOTIDE SEQUENCE [LARGE SCALE GENOMIC DNA]</scope>
    <source>
        <strain evidence="3">PAC1</strain>
    </source>
</reference>
<dbReference type="Proteomes" id="UP000030392">
    <property type="component" value="Unassembled WGS sequence"/>
</dbReference>
<dbReference type="RefSeq" id="WP_036907471.1">
    <property type="nucleotide sequence ID" value="NZ_CP138967.1"/>
</dbReference>
<name>A0A0A2C479_PROMR</name>
<organism evidence="2 3">
    <name type="scientific">Prochlorococcus marinus str. PAC1</name>
    <dbReference type="NCBI Taxonomy" id="59924"/>
    <lineage>
        <taxon>Bacteria</taxon>
        <taxon>Bacillati</taxon>
        <taxon>Cyanobacteriota</taxon>
        <taxon>Cyanophyceae</taxon>
        <taxon>Synechococcales</taxon>
        <taxon>Prochlorococcaceae</taxon>
        <taxon>Prochlorococcus</taxon>
    </lineage>
</organism>
<feature type="region of interest" description="Disordered" evidence="1">
    <location>
        <begin position="14"/>
        <end position="47"/>
    </location>
</feature>
<feature type="compositionally biased region" description="Basic and acidic residues" evidence="1">
    <location>
        <begin position="31"/>
        <end position="45"/>
    </location>
</feature>
<dbReference type="AlphaFoldDB" id="A0A0A2C479"/>
<gene>
    <name evidence="2" type="ORF">EV03_2086</name>
</gene>